<protein>
    <submittedName>
        <fullName evidence="1">Uncharacterized protein</fullName>
    </submittedName>
</protein>
<name>A0AAW0HSL9_MYOGA</name>
<dbReference type="EMBL" id="JBBHLL010000354">
    <property type="protein sequence ID" value="KAK7805073.1"/>
    <property type="molecule type" value="Genomic_DNA"/>
</dbReference>
<gene>
    <name evidence="1" type="ORF">U0070_006479</name>
</gene>
<feature type="non-terminal residue" evidence="1">
    <location>
        <position position="1"/>
    </location>
</feature>
<dbReference type="Proteomes" id="UP001488838">
    <property type="component" value="Unassembled WGS sequence"/>
</dbReference>
<evidence type="ECO:0000313" key="1">
    <source>
        <dbReference type="EMBL" id="KAK7805073.1"/>
    </source>
</evidence>
<organism evidence="1 2">
    <name type="scientific">Myodes glareolus</name>
    <name type="common">Bank vole</name>
    <name type="synonym">Clethrionomys glareolus</name>
    <dbReference type="NCBI Taxonomy" id="447135"/>
    <lineage>
        <taxon>Eukaryota</taxon>
        <taxon>Metazoa</taxon>
        <taxon>Chordata</taxon>
        <taxon>Craniata</taxon>
        <taxon>Vertebrata</taxon>
        <taxon>Euteleostomi</taxon>
        <taxon>Mammalia</taxon>
        <taxon>Eutheria</taxon>
        <taxon>Euarchontoglires</taxon>
        <taxon>Glires</taxon>
        <taxon>Rodentia</taxon>
        <taxon>Myomorpha</taxon>
        <taxon>Muroidea</taxon>
        <taxon>Cricetidae</taxon>
        <taxon>Arvicolinae</taxon>
        <taxon>Myodes</taxon>
    </lineage>
</organism>
<sequence length="111" mass="12335">EAADVMLDVGHDGDFLGCHGVSTDAMVATATVLIFPLAPDDRQANTSDGDSMLRRKHIQITVVLWYPRSLKTERQPSDLHFDQVRERQPNCLQKLSMIVISRDGMLSVTSP</sequence>
<accession>A0AAW0HSL9</accession>
<keyword evidence="2" id="KW-1185">Reference proteome</keyword>
<reference evidence="1 2" key="1">
    <citation type="journal article" date="2023" name="bioRxiv">
        <title>Conserved and derived expression patterns and positive selection on dental genes reveal complex evolutionary context of ever-growing rodent molars.</title>
        <authorList>
            <person name="Calamari Z.T."/>
            <person name="Song A."/>
            <person name="Cohen E."/>
            <person name="Akter M."/>
            <person name="Roy R.D."/>
            <person name="Hallikas O."/>
            <person name="Christensen M.M."/>
            <person name="Li P."/>
            <person name="Marangoni P."/>
            <person name="Jernvall J."/>
            <person name="Klein O.D."/>
        </authorList>
    </citation>
    <scope>NUCLEOTIDE SEQUENCE [LARGE SCALE GENOMIC DNA]</scope>
    <source>
        <strain evidence="1">V071</strain>
    </source>
</reference>
<dbReference type="AlphaFoldDB" id="A0AAW0HSL9"/>
<evidence type="ECO:0000313" key="2">
    <source>
        <dbReference type="Proteomes" id="UP001488838"/>
    </source>
</evidence>
<comment type="caution">
    <text evidence="1">The sequence shown here is derived from an EMBL/GenBank/DDBJ whole genome shotgun (WGS) entry which is preliminary data.</text>
</comment>
<proteinExistence type="predicted"/>